<keyword evidence="3" id="KW-1185">Reference proteome</keyword>
<evidence type="ECO:0000256" key="1">
    <source>
        <dbReference type="SAM" id="MobiDB-lite"/>
    </source>
</evidence>
<dbReference type="EMBL" id="CALNXK010000096">
    <property type="protein sequence ID" value="CAH3153386.1"/>
    <property type="molecule type" value="Genomic_DNA"/>
</dbReference>
<comment type="caution">
    <text evidence="2">The sequence shown here is derived from an EMBL/GenBank/DDBJ whole genome shotgun (WGS) entry which is preliminary data.</text>
</comment>
<protein>
    <submittedName>
        <fullName evidence="2">Uncharacterized protein</fullName>
    </submittedName>
</protein>
<evidence type="ECO:0000313" key="2">
    <source>
        <dbReference type="EMBL" id="CAH3153386.1"/>
    </source>
</evidence>
<sequence>MKNKKRGSDETWLPQGPGQRILSSTPRGIPPLVRPGTKKLLPIKDLEACMKKCKCLAPEDRQWWSSFILAEKAFRHGAGKKEKWRRRVKKASGARVALNEVFGHPQQQQIRSTAPVADVISKARTLVKSLATSNRTGGGKLAFKVLDHKENCPEVYTLADAMVLIDGNIHY</sequence>
<name>A0ABN8Q0Y6_9CNID</name>
<feature type="region of interest" description="Disordered" evidence="1">
    <location>
        <begin position="1"/>
        <end position="29"/>
    </location>
</feature>
<proteinExistence type="predicted"/>
<dbReference type="Proteomes" id="UP001159405">
    <property type="component" value="Unassembled WGS sequence"/>
</dbReference>
<gene>
    <name evidence="2" type="ORF">PLOB_00049557</name>
</gene>
<reference evidence="2 3" key="1">
    <citation type="submission" date="2022-05" db="EMBL/GenBank/DDBJ databases">
        <authorList>
            <consortium name="Genoscope - CEA"/>
            <person name="William W."/>
        </authorList>
    </citation>
    <scope>NUCLEOTIDE SEQUENCE [LARGE SCALE GENOMIC DNA]</scope>
</reference>
<organism evidence="2 3">
    <name type="scientific">Porites lobata</name>
    <dbReference type="NCBI Taxonomy" id="104759"/>
    <lineage>
        <taxon>Eukaryota</taxon>
        <taxon>Metazoa</taxon>
        <taxon>Cnidaria</taxon>
        <taxon>Anthozoa</taxon>
        <taxon>Hexacorallia</taxon>
        <taxon>Scleractinia</taxon>
        <taxon>Fungiina</taxon>
        <taxon>Poritidae</taxon>
        <taxon>Porites</taxon>
    </lineage>
</organism>
<evidence type="ECO:0000313" key="3">
    <source>
        <dbReference type="Proteomes" id="UP001159405"/>
    </source>
</evidence>
<accession>A0ABN8Q0Y6</accession>